<dbReference type="SUPFAM" id="SSF56935">
    <property type="entry name" value="Porins"/>
    <property type="match status" value="1"/>
</dbReference>
<dbReference type="Proteomes" id="UP000319732">
    <property type="component" value="Unassembled WGS sequence"/>
</dbReference>
<dbReference type="Gene3D" id="2.40.160.10">
    <property type="entry name" value="Porin"/>
    <property type="match status" value="1"/>
</dbReference>
<evidence type="ECO:0000256" key="1">
    <source>
        <dbReference type="SAM" id="SignalP"/>
    </source>
</evidence>
<keyword evidence="3" id="KW-1185">Reference proteome</keyword>
<gene>
    <name evidence="2" type="ORF">FKG94_21580</name>
</gene>
<evidence type="ECO:0000313" key="3">
    <source>
        <dbReference type="Proteomes" id="UP000319732"/>
    </source>
</evidence>
<evidence type="ECO:0000313" key="2">
    <source>
        <dbReference type="EMBL" id="TQV70121.1"/>
    </source>
</evidence>
<feature type="signal peptide" evidence="1">
    <location>
        <begin position="1"/>
        <end position="33"/>
    </location>
</feature>
<accession>A0A545SYS8</accession>
<evidence type="ECO:0008006" key="4">
    <source>
        <dbReference type="Google" id="ProtNLM"/>
    </source>
</evidence>
<dbReference type="AlphaFoldDB" id="A0A545SYS8"/>
<dbReference type="InterPro" id="IPR023614">
    <property type="entry name" value="Porin_dom_sf"/>
</dbReference>
<keyword evidence="1" id="KW-0732">Signal</keyword>
<name>A0A545SYS8_9GAMM</name>
<proteinExistence type="predicted"/>
<dbReference type="EMBL" id="VHSG01000025">
    <property type="protein sequence ID" value="TQV70121.1"/>
    <property type="molecule type" value="Genomic_DNA"/>
</dbReference>
<protein>
    <recommendedName>
        <fullName evidence="4">Porin</fullName>
    </recommendedName>
</protein>
<dbReference type="InterPro" id="IPR010870">
    <property type="entry name" value="Porin_O/P"/>
</dbReference>
<feature type="chain" id="PRO_5022093069" description="Porin" evidence="1">
    <location>
        <begin position="34"/>
        <end position="388"/>
    </location>
</feature>
<comment type="caution">
    <text evidence="2">The sequence shown here is derived from an EMBL/GenBank/DDBJ whole genome shotgun (WGS) entry which is preliminary data.</text>
</comment>
<dbReference type="Pfam" id="PF07396">
    <property type="entry name" value="Porin_O_P"/>
    <property type="match status" value="1"/>
</dbReference>
<reference evidence="2 3" key="1">
    <citation type="submission" date="2019-06" db="EMBL/GenBank/DDBJ databases">
        <title>Whole genome sequence for Cellvibrionaceae sp. R142.</title>
        <authorList>
            <person name="Wang G."/>
        </authorList>
    </citation>
    <scope>NUCLEOTIDE SEQUENCE [LARGE SCALE GENOMIC DNA]</scope>
    <source>
        <strain evidence="2 3">R142</strain>
    </source>
</reference>
<dbReference type="OrthoDB" id="9771991at2"/>
<sequence length="388" mass="41661">MHNNKHRGLRSLPTLAASAGLVCLSMVAGPVAAGKRLDLDDTRWISVGAGLRAAYTSVEDGAPSGDARSNDFDVQNMRLYFSGQLHENIKFTFNTDEIFSDGPVDVLDAIAQFEFSKGFNLWVGRMLTPADRIEMNGPFYGLTWNQYTQPLYPSDQGGAAGTYGRDDGITLWGAAGKFQYAIGAFDGVQGFGNHDDELLFAGRFAYNFLNMEDNPAYYTSSTYYGGLGNVLTLGLSFQSQSGATGSFAESGDFSGYTVDLLSETALDSGAVVTVEAEYKDFDADFTLATLPAGGGGCFCLFDGDSYFVTAAYLFAQETGVGKLQPYVRVVENSPTDAADSDLTEVGLNYVISGHNARLNFNYSSGDANITGYPGADVDSFSFGVQWQI</sequence>
<dbReference type="RefSeq" id="WP_142929025.1">
    <property type="nucleotide sequence ID" value="NZ_ML660103.1"/>
</dbReference>
<organism evidence="2 3">
    <name type="scientific">Exilibacterium tricleocarpae</name>
    <dbReference type="NCBI Taxonomy" id="2591008"/>
    <lineage>
        <taxon>Bacteria</taxon>
        <taxon>Pseudomonadati</taxon>
        <taxon>Pseudomonadota</taxon>
        <taxon>Gammaproteobacteria</taxon>
        <taxon>Cellvibrionales</taxon>
        <taxon>Cellvibrionaceae</taxon>
        <taxon>Exilibacterium</taxon>
    </lineage>
</organism>